<dbReference type="Gene3D" id="1.10.8.10">
    <property type="entry name" value="DNA helicase RuvA subunit, C-terminal domain"/>
    <property type="match status" value="1"/>
</dbReference>
<dbReference type="CDD" id="cd02440">
    <property type="entry name" value="AdoMet_MTases"/>
    <property type="match status" value="1"/>
</dbReference>
<dbReference type="GO" id="GO:0003676">
    <property type="term" value="F:nucleic acid binding"/>
    <property type="evidence" value="ECO:0007669"/>
    <property type="project" value="InterPro"/>
</dbReference>
<evidence type="ECO:0000256" key="4">
    <source>
        <dbReference type="ARBA" id="ARBA00048391"/>
    </source>
</evidence>
<proteinExistence type="inferred from homology"/>
<feature type="binding site" evidence="5">
    <location>
        <begin position="120"/>
        <end position="124"/>
    </location>
    <ligand>
        <name>S-adenosyl-L-methionine</name>
        <dbReference type="ChEBI" id="CHEBI:59789"/>
    </ligand>
</feature>
<dbReference type="InterPro" id="IPR029063">
    <property type="entry name" value="SAM-dependent_MTases_sf"/>
</dbReference>
<evidence type="ECO:0000256" key="3">
    <source>
        <dbReference type="ARBA" id="ARBA00022691"/>
    </source>
</evidence>
<dbReference type="SUPFAM" id="SSF53335">
    <property type="entry name" value="S-adenosyl-L-methionine-dependent methyltransferases"/>
    <property type="match status" value="1"/>
</dbReference>
<feature type="domain" description="Release factor glutamine methyltransferase N-terminal" evidence="7">
    <location>
        <begin position="7"/>
        <end position="75"/>
    </location>
</feature>
<gene>
    <name evidence="5 8" type="primary">prmC</name>
    <name evidence="8" type="ORF">H9L24_20055</name>
</gene>
<dbReference type="Pfam" id="PF17827">
    <property type="entry name" value="PrmC_N"/>
    <property type="match status" value="1"/>
</dbReference>
<dbReference type="KEGG" id="amon:H9L24_20055"/>
<dbReference type="EC" id="2.1.1.297" evidence="5"/>
<dbReference type="InterPro" id="IPR004556">
    <property type="entry name" value="HemK-like"/>
</dbReference>
<dbReference type="InterPro" id="IPR002052">
    <property type="entry name" value="DNA_methylase_N6_adenine_CS"/>
</dbReference>
<evidence type="ECO:0000256" key="5">
    <source>
        <dbReference type="HAMAP-Rule" id="MF_02126"/>
    </source>
</evidence>
<evidence type="ECO:0000256" key="2">
    <source>
        <dbReference type="ARBA" id="ARBA00022679"/>
    </source>
</evidence>
<feature type="domain" description="Methyltransferase small" evidence="6">
    <location>
        <begin position="106"/>
        <end position="190"/>
    </location>
</feature>
<keyword evidence="3 5" id="KW-0949">S-adenosyl-L-methionine</keyword>
<name>A0A7H0HLM2_9BURK</name>
<feature type="binding site" evidence="5">
    <location>
        <position position="184"/>
    </location>
    <ligand>
        <name>S-adenosyl-L-methionine</name>
        <dbReference type="ChEBI" id="CHEBI:59789"/>
    </ligand>
</feature>
<dbReference type="FunFam" id="3.40.50.150:FF:000053">
    <property type="entry name" value="Release factor glutamine methyltransferase"/>
    <property type="match status" value="1"/>
</dbReference>
<evidence type="ECO:0000313" key="9">
    <source>
        <dbReference type="Proteomes" id="UP000516057"/>
    </source>
</evidence>
<keyword evidence="2 5" id="KW-0808">Transferase</keyword>
<dbReference type="GO" id="GO:0032259">
    <property type="term" value="P:methylation"/>
    <property type="evidence" value="ECO:0007669"/>
    <property type="project" value="UniProtKB-KW"/>
</dbReference>
<dbReference type="PANTHER" id="PTHR18895">
    <property type="entry name" value="HEMK METHYLTRANSFERASE"/>
    <property type="match status" value="1"/>
</dbReference>
<evidence type="ECO:0000313" key="8">
    <source>
        <dbReference type="EMBL" id="QNP61438.1"/>
    </source>
</evidence>
<dbReference type="InterPro" id="IPR040758">
    <property type="entry name" value="PrmC_N"/>
</dbReference>
<reference evidence="8 9" key="1">
    <citation type="submission" date="2020-08" db="EMBL/GenBank/DDBJ databases">
        <title>Genome sequence of Acidovorax monticola KACC 19171T.</title>
        <authorList>
            <person name="Hyun D.-W."/>
            <person name="Bae J.-W."/>
        </authorList>
    </citation>
    <scope>NUCLEOTIDE SEQUENCE [LARGE SCALE GENOMIC DNA]</scope>
    <source>
        <strain evidence="8 9">KACC 19171</strain>
    </source>
</reference>
<dbReference type="AlphaFoldDB" id="A0A7H0HLM2"/>
<dbReference type="Proteomes" id="UP000516057">
    <property type="component" value="Chromosome"/>
</dbReference>
<dbReference type="PROSITE" id="PS00092">
    <property type="entry name" value="N6_MTASE"/>
    <property type="match status" value="1"/>
</dbReference>
<keyword evidence="9" id="KW-1185">Reference proteome</keyword>
<evidence type="ECO:0000256" key="1">
    <source>
        <dbReference type="ARBA" id="ARBA00022603"/>
    </source>
</evidence>
<organism evidence="8 9">
    <name type="scientific">Paenacidovorax monticola</name>
    <dbReference type="NCBI Taxonomy" id="1926868"/>
    <lineage>
        <taxon>Bacteria</taxon>
        <taxon>Pseudomonadati</taxon>
        <taxon>Pseudomonadota</taxon>
        <taxon>Betaproteobacteria</taxon>
        <taxon>Burkholderiales</taxon>
        <taxon>Comamonadaceae</taxon>
        <taxon>Paenacidovorax</taxon>
    </lineage>
</organism>
<protein>
    <recommendedName>
        <fullName evidence="5">Release factor glutamine methyltransferase</fullName>
        <shortName evidence="5">RF MTase</shortName>
        <ecNumber evidence="5">2.1.1.297</ecNumber>
    </recommendedName>
    <alternativeName>
        <fullName evidence="5">N5-glutamine methyltransferase PrmC</fullName>
    </alternativeName>
    <alternativeName>
        <fullName evidence="5">Protein-(glutamine-N5) MTase PrmC</fullName>
    </alternativeName>
    <alternativeName>
        <fullName evidence="5">Protein-glutamine N-methyltransferase PrmC</fullName>
    </alternativeName>
</protein>
<keyword evidence="1 5" id="KW-0489">Methyltransferase</keyword>
<dbReference type="NCBIfam" id="TIGR00536">
    <property type="entry name" value="hemK_fam"/>
    <property type="match status" value="1"/>
</dbReference>
<dbReference type="PANTHER" id="PTHR18895:SF74">
    <property type="entry name" value="MTRF1L RELEASE FACTOR GLUTAMINE METHYLTRANSFERASE"/>
    <property type="match status" value="1"/>
</dbReference>
<dbReference type="InterPro" id="IPR019874">
    <property type="entry name" value="RF_methyltr_PrmC"/>
</dbReference>
<comment type="catalytic activity">
    <reaction evidence="4 5">
        <text>L-glutaminyl-[peptide chain release factor] + S-adenosyl-L-methionine = N(5)-methyl-L-glutaminyl-[peptide chain release factor] + S-adenosyl-L-homocysteine + H(+)</text>
        <dbReference type="Rhea" id="RHEA:42896"/>
        <dbReference type="Rhea" id="RHEA-COMP:10271"/>
        <dbReference type="Rhea" id="RHEA-COMP:10272"/>
        <dbReference type="ChEBI" id="CHEBI:15378"/>
        <dbReference type="ChEBI" id="CHEBI:30011"/>
        <dbReference type="ChEBI" id="CHEBI:57856"/>
        <dbReference type="ChEBI" id="CHEBI:59789"/>
        <dbReference type="ChEBI" id="CHEBI:61891"/>
        <dbReference type="EC" id="2.1.1.297"/>
    </reaction>
</comment>
<dbReference type="GO" id="GO:0102559">
    <property type="term" value="F:peptide chain release factor N(5)-glutamine methyltransferase activity"/>
    <property type="evidence" value="ECO:0007669"/>
    <property type="project" value="UniProtKB-EC"/>
</dbReference>
<feature type="binding site" evidence="5">
    <location>
        <position position="143"/>
    </location>
    <ligand>
        <name>S-adenosyl-L-methionine</name>
        <dbReference type="ChEBI" id="CHEBI:59789"/>
    </ligand>
</feature>
<comment type="function">
    <text evidence="5">Methylates the class 1 translation termination release factors RF1/PrfA and RF2/PrfB on the glutamine residue of the universally conserved GGQ motif.</text>
</comment>
<feature type="binding site" evidence="5">
    <location>
        <position position="170"/>
    </location>
    <ligand>
        <name>S-adenosyl-L-methionine</name>
        <dbReference type="ChEBI" id="CHEBI:59789"/>
    </ligand>
</feature>
<dbReference type="NCBIfam" id="TIGR03534">
    <property type="entry name" value="RF_mod_PrmC"/>
    <property type="match status" value="1"/>
</dbReference>
<sequence length="280" mass="29353">MVTTTLSQALAQARARGLERIDAQMLLLHAIGQPDAGRAWLLAHDTDALAPDAQARFEALCQRRAAGEPVAYLTGRKEFYGLALAVDARVLDPRPDTETLVDWALELLAPQPAPRVVDLGTGSGAIALALQRQRPDAQVLAVDASEDALAVARANAERLGLAVRFRHGSWLDGVPGPFDAIVSNPPYIPAADPHLAALTHEPLSALASGADGLDDIRTIVAQAPARLAPGGWLLLEHGWDQADAVQALLRAAGFARVASRADLAGIARCTGGQWPGASPA</sequence>
<dbReference type="Pfam" id="PF05175">
    <property type="entry name" value="MTS"/>
    <property type="match status" value="1"/>
</dbReference>
<comment type="similarity">
    <text evidence="5">Belongs to the protein N5-glutamine methyltransferase family. PrmC subfamily.</text>
</comment>
<dbReference type="HAMAP" id="MF_02126">
    <property type="entry name" value="RF_methyltr_PrmC"/>
    <property type="match status" value="1"/>
</dbReference>
<dbReference type="InterPro" id="IPR050320">
    <property type="entry name" value="N5-glutamine_MTase"/>
</dbReference>
<feature type="binding site" evidence="5">
    <location>
        <begin position="184"/>
        <end position="187"/>
    </location>
    <ligand>
        <name>substrate</name>
    </ligand>
</feature>
<dbReference type="Gene3D" id="3.40.50.150">
    <property type="entry name" value="Vaccinia Virus protein VP39"/>
    <property type="match status" value="1"/>
</dbReference>
<evidence type="ECO:0000259" key="6">
    <source>
        <dbReference type="Pfam" id="PF05175"/>
    </source>
</evidence>
<dbReference type="InterPro" id="IPR007848">
    <property type="entry name" value="Small_mtfrase_dom"/>
</dbReference>
<dbReference type="EMBL" id="CP060790">
    <property type="protein sequence ID" value="QNP61438.1"/>
    <property type="molecule type" value="Genomic_DNA"/>
</dbReference>
<evidence type="ECO:0000259" key="7">
    <source>
        <dbReference type="Pfam" id="PF17827"/>
    </source>
</evidence>
<accession>A0A7H0HLM2</accession>